<protein>
    <submittedName>
        <fullName evidence="1">Uncharacterized protein</fullName>
    </submittedName>
</protein>
<gene>
    <name evidence="1" type="ORF">HNR71_005465</name>
</gene>
<dbReference type="AlphaFoldDB" id="A0A841SCU8"/>
<proteinExistence type="predicted"/>
<name>A0A841SCU8_9ACTN</name>
<evidence type="ECO:0000313" key="1">
    <source>
        <dbReference type="EMBL" id="MBB6569828.1"/>
    </source>
</evidence>
<accession>A0A841SCU8</accession>
<sequence>MLLDGQRAAASVAVVPANAAGEPWQTQPVWDPEQVDWTALLSPGSTVEPVPVFMLPTGTRVPAFDPSGGSRNWLGVFLLTAVDAPTLQRDCRAILDGMEAALPQ</sequence>
<dbReference type="EMBL" id="JACHKF010000001">
    <property type="protein sequence ID" value="MBB6569828.1"/>
    <property type="molecule type" value="Genomic_DNA"/>
</dbReference>
<organism evidence="1 2">
    <name type="scientific">Kribbella sandramycini</name>
    <dbReference type="NCBI Taxonomy" id="60450"/>
    <lineage>
        <taxon>Bacteria</taxon>
        <taxon>Bacillati</taxon>
        <taxon>Actinomycetota</taxon>
        <taxon>Actinomycetes</taxon>
        <taxon>Propionibacteriales</taxon>
        <taxon>Kribbellaceae</taxon>
        <taxon>Kribbella</taxon>
    </lineage>
</organism>
<reference evidence="1 2" key="1">
    <citation type="submission" date="2020-08" db="EMBL/GenBank/DDBJ databases">
        <title>Sequencing the genomes of 1000 actinobacteria strains.</title>
        <authorList>
            <person name="Klenk H.-P."/>
        </authorList>
    </citation>
    <scope>NUCLEOTIDE SEQUENCE [LARGE SCALE GENOMIC DNA]</scope>
    <source>
        <strain evidence="1 2">DSM 15626</strain>
    </source>
</reference>
<dbReference type="Proteomes" id="UP000553957">
    <property type="component" value="Unassembled WGS sequence"/>
</dbReference>
<comment type="caution">
    <text evidence="1">The sequence shown here is derived from an EMBL/GenBank/DDBJ whole genome shotgun (WGS) entry which is preliminary data.</text>
</comment>
<evidence type="ECO:0000313" key="2">
    <source>
        <dbReference type="Proteomes" id="UP000553957"/>
    </source>
</evidence>
<dbReference type="RefSeq" id="WP_238354945.1">
    <property type="nucleotide sequence ID" value="NZ_BAAAGT010000002.1"/>
</dbReference>